<feature type="region of interest" description="Disordered" evidence="1">
    <location>
        <begin position="304"/>
        <end position="323"/>
    </location>
</feature>
<proteinExistence type="predicted"/>
<feature type="compositionally biased region" description="Low complexity" evidence="1">
    <location>
        <begin position="91"/>
        <end position="103"/>
    </location>
</feature>
<feature type="compositionally biased region" description="Polar residues" evidence="1">
    <location>
        <begin position="138"/>
        <end position="150"/>
    </location>
</feature>
<evidence type="ECO:0000313" key="2">
    <source>
        <dbReference type="EMBL" id="PAV18038.1"/>
    </source>
</evidence>
<keyword evidence="3" id="KW-1185">Reference proteome</keyword>
<feature type="region of interest" description="Disordered" evidence="1">
    <location>
        <begin position="66"/>
        <end position="160"/>
    </location>
</feature>
<comment type="caution">
    <text evidence="2">The sequence shown here is derived from an EMBL/GenBank/DDBJ whole genome shotgun (WGS) entry which is preliminary data.</text>
</comment>
<dbReference type="AlphaFoldDB" id="A0A286UER0"/>
<evidence type="ECO:0000256" key="1">
    <source>
        <dbReference type="SAM" id="MobiDB-lite"/>
    </source>
</evidence>
<dbReference type="Proteomes" id="UP000217199">
    <property type="component" value="Unassembled WGS sequence"/>
</dbReference>
<feature type="region of interest" description="Disordered" evidence="1">
    <location>
        <begin position="222"/>
        <end position="249"/>
    </location>
</feature>
<reference evidence="2 3" key="1">
    <citation type="journal article" date="2017" name="Mol. Ecol.">
        <title>Comparative and population genomic landscape of Phellinus noxius: A hypervariable fungus causing root rot in trees.</title>
        <authorList>
            <person name="Chung C.L."/>
            <person name="Lee T.J."/>
            <person name="Akiba M."/>
            <person name="Lee H.H."/>
            <person name="Kuo T.H."/>
            <person name="Liu D."/>
            <person name="Ke H.M."/>
            <person name="Yokoi T."/>
            <person name="Roa M.B."/>
            <person name="Lu M.J."/>
            <person name="Chang Y.Y."/>
            <person name="Ann P.J."/>
            <person name="Tsai J.N."/>
            <person name="Chen C.Y."/>
            <person name="Tzean S.S."/>
            <person name="Ota Y."/>
            <person name="Hattori T."/>
            <person name="Sahashi N."/>
            <person name="Liou R.F."/>
            <person name="Kikuchi T."/>
            <person name="Tsai I.J."/>
        </authorList>
    </citation>
    <scope>NUCLEOTIDE SEQUENCE [LARGE SCALE GENOMIC DNA]</scope>
    <source>
        <strain evidence="2 3">FFPRI411160</strain>
    </source>
</reference>
<name>A0A286UER0_9AGAM</name>
<accession>A0A286UER0</accession>
<dbReference type="InParanoid" id="A0A286UER0"/>
<feature type="compositionally biased region" description="Polar residues" evidence="1">
    <location>
        <begin position="104"/>
        <end position="113"/>
    </location>
</feature>
<dbReference type="EMBL" id="NBII01000006">
    <property type="protein sequence ID" value="PAV18038.1"/>
    <property type="molecule type" value="Genomic_DNA"/>
</dbReference>
<dbReference type="OrthoDB" id="3215907at2759"/>
<sequence>MSSISSCFVYPAPPPTVNNLTAHQKAQLRRTTTKLTKVLGAAPQVIDETSVPNFRPFKALRKLQPSLSVSVSSDIDQQRQQSRSNKPKTDLAPLSSAPRPSSRCRTPTYSQAKTTLRRSTSRSRSSQESCTNEERQILEQSQSRPQNQSFPRPESFSRDSLCDSLYEPSFSIPSDLKIRREKMARVCKLLGEDVPVDLVFPSNLDEESDFVPVLDIRAPEVEPVPQLPSKPTPRKPKRKPVPELHELPRAVPQRAPFLETIVEQSPRGSYSSTASFDSASSLLTSTTSSSYRFSSSGCSSYLTSSSYDSVTTPQSASPIPDALGPYNRREFSLYMPFRGQSSSYGVGCHSEAKNNPYEHNVMRGMLDLRL</sequence>
<feature type="compositionally biased region" description="Low complexity" evidence="1">
    <location>
        <begin position="66"/>
        <end position="84"/>
    </location>
</feature>
<gene>
    <name evidence="2" type="ORF">PNOK_0652400</name>
</gene>
<organism evidence="2 3">
    <name type="scientific">Pyrrhoderma noxium</name>
    <dbReference type="NCBI Taxonomy" id="2282107"/>
    <lineage>
        <taxon>Eukaryota</taxon>
        <taxon>Fungi</taxon>
        <taxon>Dikarya</taxon>
        <taxon>Basidiomycota</taxon>
        <taxon>Agaricomycotina</taxon>
        <taxon>Agaricomycetes</taxon>
        <taxon>Hymenochaetales</taxon>
        <taxon>Hymenochaetaceae</taxon>
        <taxon>Pyrrhoderma</taxon>
    </lineage>
</organism>
<protein>
    <submittedName>
        <fullName evidence="2">Uncharacterized protein</fullName>
    </submittedName>
</protein>
<evidence type="ECO:0000313" key="3">
    <source>
        <dbReference type="Proteomes" id="UP000217199"/>
    </source>
</evidence>